<comment type="similarity">
    <text evidence="2">Belongs to the transcriptional coactivator PC4 family.</text>
</comment>
<dbReference type="KEGG" id="bany:112042953"/>
<dbReference type="InterPro" id="IPR045125">
    <property type="entry name" value="Sub1/Tcp4-like"/>
</dbReference>
<dbReference type="GO" id="GO:0060261">
    <property type="term" value="P:positive regulation of transcription initiation by RNA polymerase II"/>
    <property type="evidence" value="ECO:0007669"/>
    <property type="project" value="InterPro"/>
</dbReference>
<keyword evidence="6" id="KW-0539">Nucleus</keyword>
<dbReference type="GO" id="GO:0003713">
    <property type="term" value="F:transcription coactivator activity"/>
    <property type="evidence" value="ECO:0007669"/>
    <property type="project" value="InterPro"/>
</dbReference>
<keyword evidence="3" id="KW-0805">Transcription regulation</keyword>
<evidence type="ECO:0000256" key="5">
    <source>
        <dbReference type="ARBA" id="ARBA00023163"/>
    </source>
</evidence>
<dbReference type="GO" id="GO:0003677">
    <property type="term" value="F:DNA binding"/>
    <property type="evidence" value="ECO:0007669"/>
    <property type="project" value="UniProtKB-KW"/>
</dbReference>
<feature type="region of interest" description="Disordered" evidence="7">
    <location>
        <begin position="1"/>
        <end position="37"/>
    </location>
</feature>
<dbReference type="OrthoDB" id="2505440at2759"/>
<dbReference type="Proteomes" id="UP001652582">
    <property type="component" value="Chromosome Z"/>
</dbReference>
<accession>A0A6J1MFQ1</accession>
<feature type="compositionally biased region" description="Basic and acidic residues" evidence="7">
    <location>
        <begin position="18"/>
        <end position="37"/>
    </location>
</feature>
<gene>
    <name evidence="10" type="primary">LOC112042953</name>
</gene>
<protein>
    <submittedName>
        <fullName evidence="10">RNA polymerase II transcriptional coactivator-like</fullName>
    </submittedName>
</protein>
<keyword evidence="4" id="KW-0238">DNA-binding</keyword>
<evidence type="ECO:0000259" key="8">
    <source>
        <dbReference type="Pfam" id="PF02229"/>
    </source>
</evidence>
<dbReference type="GeneID" id="112042953"/>
<name>A0A6J1MFQ1_BICAN</name>
<reference evidence="10" key="1">
    <citation type="submission" date="2025-08" db="UniProtKB">
        <authorList>
            <consortium name="RefSeq"/>
        </authorList>
    </citation>
    <scope>IDENTIFICATION</scope>
</reference>
<keyword evidence="9" id="KW-1185">Reference proteome</keyword>
<evidence type="ECO:0000256" key="7">
    <source>
        <dbReference type="SAM" id="MobiDB-lite"/>
    </source>
</evidence>
<organism evidence="9 10">
    <name type="scientific">Bicyclus anynana</name>
    <name type="common">Squinting bush brown butterfly</name>
    <dbReference type="NCBI Taxonomy" id="110368"/>
    <lineage>
        <taxon>Eukaryota</taxon>
        <taxon>Metazoa</taxon>
        <taxon>Ecdysozoa</taxon>
        <taxon>Arthropoda</taxon>
        <taxon>Hexapoda</taxon>
        <taxon>Insecta</taxon>
        <taxon>Pterygota</taxon>
        <taxon>Neoptera</taxon>
        <taxon>Endopterygota</taxon>
        <taxon>Lepidoptera</taxon>
        <taxon>Glossata</taxon>
        <taxon>Ditrysia</taxon>
        <taxon>Papilionoidea</taxon>
        <taxon>Nymphalidae</taxon>
        <taxon>Satyrinae</taxon>
        <taxon>Satyrini</taxon>
        <taxon>Mycalesina</taxon>
        <taxon>Bicyclus</taxon>
    </lineage>
</organism>
<dbReference type="InterPro" id="IPR009044">
    <property type="entry name" value="ssDNA-bd_transcriptional_reg"/>
</dbReference>
<dbReference type="PANTHER" id="PTHR13215">
    <property type="entry name" value="RNA POLYMERASE II TRANSCRIPTIONAL COACTIVATOR"/>
    <property type="match status" value="1"/>
</dbReference>
<dbReference type="AlphaFoldDB" id="A0A6J1MFQ1"/>
<evidence type="ECO:0000256" key="1">
    <source>
        <dbReference type="ARBA" id="ARBA00004123"/>
    </source>
</evidence>
<proteinExistence type="inferred from homology"/>
<evidence type="ECO:0000313" key="9">
    <source>
        <dbReference type="Proteomes" id="UP001652582"/>
    </source>
</evidence>
<dbReference type="InterPro" id="IPR003173">
    <property type="entry name" value="PC4_C"/>
</dbReference>
<dbReference type="RefSeq" id="XP_023933950.1">
    <property type="nucleotide sequence ID" value="XM_024078182.2"/>
</dbReference>
<evidence type="ECO:0000313" key="10">
    <source>
        <dbReference type="RefSeq" id="XP_023933950.1"/>
    </source>
</evidence>
<evidence type="ECO:0000256" key="3">
    <source>
        <dbReference type="ARBA" id="ARBA00023015"/>
    </source>
</evidence>
<dbReference type="Pfam" id="PF02229">
    <property type="entry name" value="PC4"/>
    <property type="match status" value="1"/>
</dbReference>
<keyword evidence="5" id="KW-0804">Transcription</keyword>
<evidence type="ECO:0000256" key="6">
    <source>
        <dbReference type="ARBA" id="ARBA00023242"/>
    </source>
</evidence>
<evidence type="ECO:0000256" key="4">
    <source>
        <dbReference type="ARBA" id="ARBA00023125"/>
    </source>
</evidence>
<dbReference type="Gene3D" id="2.30.31.10">
    <property type="entry name" value="Transcriptional Coactivator Pc4, Chain A"/>
    <property type="match status" value="1"/>
</dbReference>
<evidence type="ECO:0000256" key="2">
    <source>
        <dbReference type="ARBA" id="ARBA00009001"/>
    </source>
</evidence>
<feature type="domain" description="Transcriptional coactivator p15 (PC4) C-terminal" evidence="8">
    <location>
        <begin position="42"/>
        <end position="92"/>
    </location>
</feature>
<comment type="subcellular location">
    <subcellularLocation>
        <location evidence="1">Nucleus</location>
    </subcellularLocation>
</comment>
<sequence length="106" mass="12063">MSVYVTKLTSSSSDSEDSADRNPLEAKKSKMGSRTDIKEPTWKLQKNKLVRIRKFKGKVFVDIRKFYERDGQMFAGLKGISISQAVWAKLLELGEDINETLNSMCI</sequence>
<dbReference type="GO" id="GO:0005634">
    <property type="term" value="C:nucleus"/>
    <property type="evidence" value="ECO:0007669"/>
    <property type="project" value="UniProtKB-SubCell"/>
</dbReference>
<dbReference type="SUPFAM" id="SSF54447">
    <property type="entry name" value="ssDNA-binding transcriptional regulator domain"/>
    <property type="match status" value="1"/>
</dbReference>